<proteinExistence type="predicted"/>
<feature type="transmembrane region" description="Helical" evidence="6">
    <location>
        <begin position="239"/>
        <end position="262"/>
    </location>
</feature>
<dbReference type="RefSeq" id="WP_102373642.1">
    <property type="nucleotide sequence ID" value="NZ_JBBNOP010000002.1"/>
</dbReference>
<gene>
    <name evidence="8" type="ORF">AAA083_03795</name>
</gene>
<feature type="transmembrane region" description="Helical" evidence="6">
    <location>
        <begin position="364"/>
        <end position="388"/>
    </location>
</feature>
<dbReference type="Pfam" id="PF12698">
    <property type="entry name" value="ABC2_membrane_3"/>
    <property type="match status" value="1"/>
</dbReference>
<sequence length="408" mass="43233">MQVFKAALRVFAKHPIYISIYIVYLGFMGLFIGTSNIDAPQDEFVENRPSIAVIDRDGSDLSQGIADFIGTGTTVVELEDSRQALQDATAQSLAPYIAIIPEGFGEDFARSLENGGEAPLIDTIVSYESIAANMMNGRVNEYLDIVGTLMKSGAANTEAEAVEMAARSMEDSTDVTMVQLGESVPISQQYILYMRFSGYTAMLGIIVCIAVVMGTFNRTEVKKRDLASPVSALSISSQIAAACVIIALITWAWVNVLGLVVFRDSLAAVSPIALGLIALASLAFCTVALSIGFLIGQLTTSEIVMNAAGNITGLVLSFLGGLWVPLEYLGASAIVTVARFTPTFYYGNAIDQITSLRDFSATNLAPVFGAMGIMLLFTAAIFAIALAIGRLRIRSAEAGGNAAAQAAH</sequence>
<keyword evidence="4 6" id="KW-1133">Transmembrane helix</keyword>
<name>A0ABV1JBP5_9ACTN</name>
<evidence type="ECO:0000256" key="3">
    <source>
        <dbReference type="ARBA" id="ARBA00022692"/>
    </source>
</evidence>
<keyword evidence="5 6" id="KW-0472">Membrane</keyword>
<organism evidence="8 9">
    <name type="scientific">Raoultibacter massiliensis</name>
    <dbReference type="NCBI Taxonomy" id="1852371"/>
    <lineage>
        <taxon>Bacteria</taxon>
        <taxon>Bacillati</taxon>
        <taxon>Actinomycetota</taxon>
        <taxon>Coriobacteriia</taxon>
        <taxon>Eggerthellales</taxon>
        <taxon>Eggerthellaceae</taxon>
        <taxon>Raoultibacter</taxon>
    </lineage>
</organism>
<keyword evidence="2" id="KW-1003">Cell membrane</keyword>
<dbReference type="PANTHER" id="PTHR30294:SF29">
    <property type="entry name" value="MULTIDRUG ABC TRANSPORTER PERMEASE YBHS-RELATED"/>
    <property type="match status" value="1"/>
</dbReference>
<evidence type="ECO:0000256" key="6">
    <source>
        <dbReference type="SAM" id="Phobius"/>
    </source>
</evidence>
<reference evidence="8 9" key="1">
    <citation type="submission" date="2024-04" db="EMBL/GenBank/DDBJ databases">
        <title>Human intestinal bacterial collection.</title>
        <authorList>
            <person name="Pauvert C."/>
            <person name="Hitch T.C.A."/>
            <person name="Clavel T."/>
        </authorList>
    </citation>
    <scope>NUCLEOTIDE SEQUENCE [LARGE SCALE GENOMIC DNA]</scope>
    <source>
        <strain evidence="8 9">CLA-KB-H42</strain>
    </source>
</reference>
<dbReference type="PANTHER" id="PTHR30294">
    <property type="entry name" value="MEMBRANE COMPONENT OF ABC TRANSPORTER YHHJ-RELATED"/>
    <property type="match status" value="1"/>
</dbReference>
<evidence type="ECO:0000256" key="4">
    <source>
        <dbReference type="ARBA" id="ARBA00022989"/>
    </source>
</evidence>
<dbReference type="Gene3D" id="3.40.1710.10">
    <property type="entry name" value="abc type-2 transporter like domain"/>
    <property type="match status" value="1"/>
</dbReference>
<dbReference type="Proteomes" id="UP001487305">
    <property type="component" value="Unassembled WGS sequence"/>
</dbReference>
<evidence type="ECO:0000259" key="7">
    <source>
        <dbReference type="Pfam" id="PF12698"/>
    </source>
</evidence>
<evidence type="ECO:0000313" key="8">
    <source>
        <dbReference type="EMBL" id="MEQ3362097.1"/>
    </source>
</evidence>
<keyword evidence="3 6" id="KW-0812">Transmembrane</keyword>
<evidence type="ECO:0000256" key="2">
    <source>
        <dbReference type="ARBA" id="ARBA00022475"/>
    </source>
</evidence>
<comment type="subcellular location">
    <subcellularLocation>
        <location evidence="1">Cell membrane</location>
        <topology evidence="1">Multi-pass membrane protein</topology>
    </subcellularLocation>
</comment>
<evidence type="ECO:0000256" key="5">
    <source>
        <dbReference type="ARBA" id="ARBA00023136"/>
    </source>
</evidence>
<dbReference type="InterPro" id="IPR051449">
    <property type="entry name" value="ABC-2_transporter_component"/>
</dbReference>
<feature type="transmembrane region" description="Helical" evidence="6">
    <location>
        <begin position="268"/>
        <end position="295"/>
    </location>
</feature>
<feature type="transmembrane region" description="Helical" evidence="6">
    <location>
        <begin position="307"/>
        <end position="326"/>
    </location>
</feature>
<dbReference type="EMBL" id="JBBNOP010000002">
    <property type="protein sequence ID" value="MEQ3362097.1"/>
    <property type="molecule type" value="Genomic_DNA"/>
</dbReference>
<evidence type="ECO:0000313" key="9">
    <source>
        <dbReference type="Proteomes" id="UP001487305"/>
    </source>
</evidence>
<keyword evidence="9" id="KW-1185">Reference proteome</keyword>
<dbReference type="InterPro" id="IPR013525">
    <property type="entry name" value="ABC2_TM"/>
</dbReference>
<accession>A0ABV1JBP5</accession>
<comment type="caution">
    <text evidence="8">The sequence shown here is derived from an EMBL/GenBank/DDBJ whole genome shotgun (WGS) entry which is preliminary data.</text>
</comment>
<evidence type="ECO:0000256" key="1">
    <source>
        <dbReference type="ARBA" id="ARBA00004651"/>
    </source>
</evidence>
<protein>
    <submittedName>
        <fullName evidence="8">ABC transporter permease</fullName>
    </submittedName>
</protein>
<feature type="domain" description="ABC-2 type transporter transmembrane" evidence="7">
    <location>
        <begin position="20"/>
        <end position="386"/>
    </location>
</feature>
<feature type="transmembrane region" description="Helical" evidence="6">
    <location>
        <begin position="196"/>
        <end position="218"/>
    </location>
</feature>
<feature type="transmembrane region" description="Helical" evidence="6">
    <location>
        <begin position="16"/>
        <end position="34"/>
    </location>
</feature>